<dbReference type="RefSeq" id="WP_006117549.1">
    <property type="nucleotide sequence ID" value="NZ_AHIE01000001.1"/>
</dbReference>
<protein>
    <submittedName>
        <fullName evidence="1">Uncharacterized protein</fullName>
    </submittedName>
</protein>
<dbReference type="AlphaFoldDB" id="H3R859"/>
<dbReference type="EMBL" id="AHIE01000001">
    <property type="protein sequence ID" value="EHU02195.1"/>
    <property type="molecule type" value="Genomic_DNA"/>
</dbReference>
<proteinExistence type="predicted"/>
<organism evidence="1 2">
    <name type="scientific">Pantoea stewartii subsp. stewartii DC283</name>
    <dbReference type="NCBI Taxonomy" id="660596"/>
    <lineage>
        <taxon>Bacteria</taxon>
        <taxon>Pseudomonadati</taxon>
        <taxon>Pseudomonadota</taxon>
        <taxon>Gammaproteobacteria</taxon>
        <taxon>Enterobacterales</taxon>
        <taxon>Erwiniaceae</taxon>
        <taxon>Pantoea</taxon>
    </lineage>
</organism>
<evidence type="ECO:0000313" key="2">
    <source>
        <dbReference type="Proteomes" id="UP000005050"/>
    </source>
</evidence>
<comment type="caution">
    <text evidence="1">The sequence shown here is derived from an EMBL/GenBank/DDBJ whole genome shotgun (WGS) entry which is preliminary data.</text>
</comment>
<name>H3R859_PANSE</name>
<dbReference type="PATRIC" id="fig|660596.6.peg.2"/>
<evidence type="ECO:0000313" key="1">
    <source>
        <dbReference type="EMBL" id="EHU02195.1"/>
    </source>
</evidence>
<dbReference type="Proteomes" id="UP000005050">
    <property type="component" value="Unassembled WGS sequence"/>
</dbReference>
<accession>H3R859</accession>
<reference evidence="1 2" key="1">
    <citation type="journal article" date="2012" name="Mol. Microbiol.">
        <title>The genetic and structural basis of two distinct terminal side branch residues in stewartan and amylovoran exopolysaccharides and their potential role in host adaptation.</title>
        <authorList>
            <person name="Wang X."/>
            <person name="Yang F."/>
            <person name="von Bodman S.B."/>
        </authorList>
    </citation>
    <scope>NUCLEOTIDE SEQUENCE [LARGE SCALE GENOMIC DNA]</scope>
    <source>
        <strain evidence="1 2">DC283</strain>
    </source>
</reference>
<sequence length="43" mass="5089">MIAPAEQYRREQEALERQRDQLEKAKDFDFISMMLKALGMGDK</sequence>
<gene>
    <name evidence="1" type="ORF">CKS_5014</name>
</gene>